<evidence type="ECO:0000256" key="4">
    <source>
        <dbReference type="ARBA" id="ARBA00022448"/>
    </source>
</evidence>
<keyword evidence="7 9" id="KW-0139">CF(1)</keyword>
<evidence type="ECO:0000313" key="14">
    <source>
        <dbReference type="Proteomes" id="UP000184510"/>
    </source>
</evidence>
<sequence>MLHLEIVTPEKTIFSDTVQDVYLPGADGELGVLELHAALVTALAPGELRYKKDGQDHELAIGSGFAEVTQEKVSVLTDSAFGESEIDEEKAEAAIQRAEEALQNVDHSKDLEEVAHLQASIALNLAKLNLKRRKRQH</sequence>
<name>A0A1M6DMM4_9BACT</name>
<organism evidence="13 14">
    <name type="scientific">Rubritalea squalenifaciens DSM 18772</name>
    <dbReference type="NCBI Taxonomy" id="1123071"/>
    <lineage>
        <taxon>Bacteria</taxon>
        <taxon>Pseudomonadati</taxon>
        <taxon>Verrucomicrobiota</taxon>
        <taxon>Verrucomicrobiia</taxon>
        <taxon>Verrucomicrobiales</taxon>
        <taxon>Rubritaleaceae</taxon>
        <taxon>Rubritalea</taxon>
    </lineage>
</organism>
<evidence type="ECO:0000256" key="9">
    <source>
        <dbReference type="HAMAP-Rule" id="MF_00530"/>
    </source>
</evidence>
<proteinExistence type="inferred from homology"/>
<evidence type="ECO:0000259" key="12">
    <source>
        <dbReference type="Pfam" id="PF02823"/>
    </source>
</evidence>
<evidence type="ECO:0000256" key="5">
    <source>
        <dbReference type="ARBA" id="ARBA00023065"/>
    </source>
</evidence>
<comment type="function">
    <text evidence="1 9">Produces ATP from ADP in the presence of a proton gradient across the membrane.</text>
</comment>
<keyword evidence="9" id="KW-0375">Hydrogen ion transport</keyword>
<dbReference type="Gene3D" id="2.60.15.10">
    <property type="entry name" value="F0F1 ATP synthase delta/epsilon subunit, N-terminal"/>
    <property type="match status" value="1"/>
</dbReference>
<feature type="domain" description="ATP synthase epsilon subunit C-terminal" evidence="11">
    <location>
        <begin position="85"/>
        <end position="126"/>
    </location>
</feature>
<dbReference type="CDD" id="cd12152">
    <property type="entry name" value="F1-ATPase_delta"/>
    <property type="match status" value="1"/>
</dbReference>
<dbReference type="Pfam" id="PF00401">
    <property type="entry name" value="ATP-synt_DE"/>
    <property type="match status" value="1"/>
</dbReference>
<evidence type="ECO:0000256" key="2">
    <source>
        <dbReference type="ARBA" id="ARBA00004184"/>
    </source>
</evidence>
<dbReference type="SUPFAM" id="SSF51344">
    <property type="entry name" value="Epsilon subunit of F1F0-ATP synthase N-terminal domain"/>
    <property type="match status" value="1"/>
</dbReference>
<evidence type="ECO:0000256" key="7">
    <source>
        <dbReference type="ARBA" id="ARBA00023196"/>
    </source>
</evidence>
<dbReference type="GO" id="GO:0045259">
    <property type="term" value="C:proton-transporting ATP synthase complex"/>
    <property type="evidence" value="ECO:0007669"/>
    <property type="project" value="UniProtKB-KW"/>
</dbReference>
<evidence type="ECO:0000256" key="1">
    <source>
        <dbReference type="ARBA" id="ARBA00003543"/>
    </source>
</evidence>
<dbReference type="GO" id="GO:0012505">
    <property type="term" value="C:endomembrane system"/>
    <property type="evidence" value="ECO:0007669"/>
    <property type="project" value="UniProtKB-SubCell"/>
</dbReference>
<evidence type="ECO:0000256" key="10">
    <source>
        <dbReference type="RuleBase" id="RU003656"/>
    </source>
</evidence>
<dbReference type="OrthoDB" id="9804110at2"/>
<dbReference type="InterPro" id="IPR001469">
    <property type="entry name" value="ATP_synth_F1_dsu/esu"/>
</dbReference>
<comment type="subunit">
    <text evidence="9 10">F-type ATPases have 2 components, CF(1) - the catalytic core - and CF(0) - the membrane proton channel. CF(1) has five subunits: alpha(3), beta(3), gamma(1), delta(1), epsilon(1). CF(0) has three main subunits: a, b and c.</text>
</comment>
<dbReference type="GO" id="GO:0005886">
    <property type="term" value="C:plasma membrane"/>
    <property type="evidence" value="ECO:0007669"/>
    <property type="project" value="UniProtKB-SubCell"/>
</dbReference>
<dbReference type="RefSeq" id="WP_143158165.1">
    <property type="nucleotide sequence ID" value="NZ_FQYR01000002.1"/>
</dbReference>
<feature type="domain" description="ATP synthase F1 complex delta/epsilon subunit N-terminal" evidence="12">
    <location>
        <begin position="2"/>
        <end position="80"/>
    </location>
</feature>
<dbReference type="NCBIfam" id="TIGR01216">
    <property type="entry name" value="ATP_synt_epsi"/>
    <property type="match status" value="1"/>
</dbReference>
<dbReference type="InterPro" id="IPR020546">
    <property type="entry name" value="ATP_synth_F1_dsu/esu_N"/>
</dbReference>
<dbReference type="GO" id="GO:0005524">
    <property type="term" value="F:ATP binding"/>
    <property type="evidence" value="ECO:0007669"/>
    <property type="project" value="UniProtKB-UniRule"/>
</dbReference>
<dbReference type="InParanoid" id="A0A1M6DMM4"/>
<keyword evidence="5 9" id="KW-0406">Ion transport</keyword>
<evidence type="ECO:0000256" key="8">
    <source>
        <dbReference type="ARBA" id="ARBA00023310"/>
    </source>
</evidence>
<accession>A0A1M6DMM4</accession>
<dbReference type="Proteomes" id="UP000184510">
    <property type="component" value="Unassembled WGS sequence"/>
</dbReference>
<dbReference type="InterPro" id="IPR036771">
    <property type="entry name" value="ATPsynth_dsu/esu_N"/>
</dbReference>
<dbReference type="PANTHER" id="PTHR13822:SF10">
    <property type="entry name" value="ATP SYNTHASE EPSILON CHAIN, CHLOROPLASTIC"/>
    <property type="match status" value="1"/>
</dbReference>
<comment type="subcellular location">
    <subcellularLocation>
        <location evidence="9">Cell membrane</location>
        <topology evidence="9">Peripheral membrane protein</topology>
    </subcellularLocation>
    <subcellularLocation>
        <location evidence="2">Endomembrane system</location>
        <topology evidence="2">Peripheral membrane protein</topology>
    </subcellularLocation>
</comment>
<evidence type="ECO:0000256" key="3">
    <source>
        <dbReference type="ARBA" id="ARBA00005712"/>
    </source>
</evidence>
<dbReference type="InterPro" id="IPR020547">
    <property type="entry name" value="ATP_synth_F1_esu_C"/>
</dbReference>
<comment type="similarity">
    <text evidence="3 9 10">Belongs to the ATPase epsilon chain family.</text>
</comment>
<reference evidence="13 14" key="1">
    <citation type="submission" date="2016-11" db="EMBL/GenBank/DDBJ databases">
        <authorList>
            <person name="Jaros S."/>
            <person name="Januszkiewicz K."/>
            <person name="Wedrychowicz H."/>
        </authorList>
    </citation>
    <scope>NUCLEOTIDE SEQUENCE [LARGE SCALE GENOMIC DNA]</scope>
    <source>
        <strain evidence="13 14">DSM 18772</strain>
    </source>
</reference>
<evidence type="ECO:0000259" key="11">
    <source>
        <dbReference type="Pfam" id="PF00401"/>
    </source>
</evidence>
<gene>
    <name evidence="9" type="primary">atpC</name>
    <name evidence="13" type="ORF">SAMN02745181_0784</name>
</gene>
<dbReference type="EMBL" id="FQYR01000002">
    <property type="protein sequence ID" value="SHI74430.1"/>
    <property type="molecule type" value="Genomic_DNA"/>
</dbReference>
<dbReference type="PANTHER" id="PTHR13822">
    <property type="entry name" value="ATP SYNTHASE DELTA/EPSILON CHAIN"/>
    <property type="match status" value="1"/>
</dbReference>
<dbReference type="FunCoup" id="A0A1M6DMM4">
    <property type="interactions" value="347"/>
</dbReference>
<dbReference type="AlphaFoldDB" id="A0A1M6DMM4"/>
<keyword evidence="4 9" id="KW-0813">Transport</keyword>
<dbReference type="HAMAP" id="MF_00530">
    <property type="entry name" value="ATP_synth_epsil_bac"/>
    <property type="match status" value="1"/>
</dbReference>
<keyword evidence="6 9" id="KW-0472">Membrane</keyword>
<keyword evidence="14" id="KW-1185">Reference proteome</keyword>
<keyword evidence="9" id="KW-1003">Cell membrane</keyword>
<evidence type="ECO:0000256" key="6">
    <source>
        <dbReference type="ARBA" id="ARBA00023136"/>
    </source>
</evidence>
<dbReference type="STRING" id="1123071.SAMN02745181_0784"/>
<dbReference type="GO" id="GO:0046933">
    <property type="term" value="F:proton-transporting ATP synthase activity, rotational mechanism"/>
    <property type="evidence" value="ECO:0007669"/>
    <property type="project" value="UniProtKB-UniRule"/>
</dbReference>
<dbReference type="Pfam" id="PF02823">
    <property type="entry name" value="ATP-synt_DE_N"/>
    <property type="match status" value="1"/>
</dbReference>
<protein>
    <recommendedName>
        <fullName evidence="9">ATP synthase epsilon chain</fullName>
    </recommendedName>
    <alternativeName>
        <fullName evidence="9">ATP synthase F1 sector epsilon subunit</fullName>
    </alternativeName>
    <alternativeName>
        <fullName evidence="9">F-ATPase epsilon subunit</fullName>
    </alternativeName>
</protein>
<evidence type="ECO:0000313" key="13">
    <source>
        <dbReference type="EMBL" id="SHI74430.1"/>
    </source>
</evidence>
<keyword evidence="8 9" id="KW-0066">ATP synthesis</keyword>